<dbReference type="AlphaFoldDB" id="A0A1W2E7E2"/>
<evidence type="ECO:0000313" key="4">
    <source>
        <dbReference type="Proteomes" id="UP000192656"/>
    </source>
</evidence>
<organism evidence="3 4">
    <name type="scientific">Fulvimarina manganoxydans</name>
    <dbReference type="NCBI Taxonomy" id="937218"/>
    <lineage>
        <taxon>Bacteria</taxon>
        <taxon>Pseudomonadati</taxon>
        <taxon>Pseudomonadota</taxon>
        <taxon>Alphaproteobacteria</taxon>
        <taxon>Hyphomicrobiales</taxon>
        <taxon>Aurantimonadaceae</taxon>
        <taxon>Fulvimarina</taxon>
    </lineage>
</organism>
<dbReference type="EMBL" id="FWXR01000022">
    <property type="protein sequence ID" value="SMD05693.1"/>
    <property type="molecule type" value="Genomic_DNA"/>
</dbReference>
<reference evidence="3 4" key="1">
    <citation type="submission" date="2017-04" db="EMBL/GenBank/DDBJ databases">
        <authorList>
            <person name="Afonso C.L."/>
            <person name="Miller P.J."/>
            <person name="Scott M.A."/>
            <person name="Spackman E."/>
            <person name="Goraichik I."/>
            <person name="Dimitrov K.M."/>
            <person name="Suarez D.L."/>
            <person name="Swayne D.E."/>
        </authorList>
    </citation>
    <scope>NUCLEOTIDE SEQUENCE [LARGE SCALE GENOMIC DNA]</scope>
    <source>
        <strain evidence="3 4">CGMCC 1.10972</strain>
    </source>
</reference>
<feature type="region of interest" description="Disordered" evidence="1">
    <location>
        <begin position="25"/>
        <end position="117"/>
    </location>
</feature>
<evidence type="ECO:0000256" key="1">
    <source>
        <dbReference type="SAM" id="MobiDB-lite"/>
    </source>
</evidence>
<evidence type="ECO:0000256" key="2">
    <source>
        <dbReference type="SAM" id="SignalP"/>
    </source>
</evidence>
<evidence type="ECO:0000313" key="3">
    <source>
        <dbReference type="EMBL" id="SMD05693.1"/>
    </source>
</evidence>
<accession>A0A1W2E7E2</accession>
<dbReference type="RefSeq" id="WP_084412023.1">
    <property type="nucleotide sequence ID" value="NZ_FWXR01000022.1"/>
</dbReference>
<feature type="chain" id="PRO_5012935753" evidence="2">
    <location>
        <begin position="28"/>
        <end position="117"/>
    </location>
</feature>
<name>A0A1W2E7E2_9HYPH</name>
<keyword evidence="4" id="KW-1185">Reference proteome</keyword>
<protein>
    <submittedName>
        <fullName evidence="3">Uncharacterized protein</fullName>
    </submittedName>
</protein>
<dbReference type="Proteomes" id="UP000192656">
    <property type="component" value="Unassembled WGS sequence"/>
</dbReference>
<feature type="signal peptide" evidence="2">
    <location>
        <begin position="1"/>
        <end position="27"/>
    </location>
</feature>
<sequence length="117" mass="11313">MAASRDRNPILAALAMAAVLAAGPAYAQSQDSAPLPGTTISGEGEALAPIGAGSNLPGVGEGESANEEEPRGPGGLQNNIGAIGMSAPDTSSANPLPLQTDRAGEGGGIPLETPVAD</sequence>
<proteinExistence type="predicted"/>
<dbReference type="OrthoDB" id="7908701at2"/>
<keyword evidence="2" id="KW-0732">Signal</keyword>
<gene>
    <name evidence="3" type="ORF">SAMN06297251_12250</name>
</gene>